<dbReference type="PROSITE" id="PS50089">
    <property type="entry name" value="ZF_RING_2"/>
    <property type="match status" value="2"/>
</dbReference>
<accession>A0AAV5C3P7</accession>
<feature type="compositionally biased region" description="Polar residues" evidence="2">
    <location>
        <begin position="305"/>
        <end position="315"/>
    </location>
</feature>
<feature type="compositionally biased region" description="Low complexity" evidence="2">
    <location>
        <begin position="133"/>
        <end position="165"/>
    </location>
</feature>
<evidence type="ECO:0000259" key="3">
    <source>
        <dbReference type="PROSITE" id="PS50089"/>
    </source>
</evidence>
<keyword evidence="5" id="KW-1185">Reference proteome</keyword>
<feature type="compositionally biased region" description="Low complexity" evidence="2">
    <location>
        <begin position="98"/>
        <end position="113"/>
    </location>
</feature>
<evidence type="ECO:0000313" key="4">
    <source>
        <dbReference type="EMBL" id="GJM92540.1"/>
    </source>
</evidence>
<evidence type="ECO:0000256" key="1">
    <source>
        <dbReference type="PROSITE-ProRule" id="PRU00175"/>
    </source>
</evidence>
<dbReference type="InterPro" id="IPR001841">
    <property type="entry name" value="Znf_RING"/>
</dbReference>
<reference evidence="4" key="1">
    <citation type="journal article" date="2018" name="DNA Res.">
        <title>Multiple hybrid de novo genome assembly of finger millet, an orphan allotetraploid crop.</title>
        <authorList>
            <person name="Hatakeyama M."/>
            <person name="Aluri S."/>
            <person name="Balachadran M.T."/>
            <person name="Sivarajan S.R."/>
            <person name="Patrignani A."/>
            <person name="Gruter S."/>
            <person name="Poveda L."/>
            <person name="Shimizu-Inatsugi R."/>
            <person name="Baeten J."/>
            <person name="Francoijs K.J."/>
            <person name="Nataraja K.N."/>
            <person name="Reddy Y.A.N."/>
            <person name="Phadnis S."/>
            <person name="Ravikumar R.L."/>
            <person name="Schlapbach R."/>
            <person name="Sreeman S.M."/>
            <person name="Shimizu K.K."/>
        </authorList>
    </citation>
    <scope>NUCLEOTIDE SEQUENCE</scope>
</reference>
<feature type="domain" description="RING-type" evidence="3">
    <location>
        <begin position="259"/>
        <end position="294"/>
    </location>
</feature>
<dbReference type="EMBL" id="BQKI01000004">
    <property type="protein sequence ID" value="GJM92540.1"/>
    <property type="molecule type" value="Genomic_DNA"/>
</dbReference>
<feature type="compositionally biased region" description="Low complexity" evidence="2">
    <location>
        <begin position="347"/>
        <end position="357"/>
    </location>
</feature>
<dbReference type="AlphaFoldDB" id="A0AAV5C3P7"/>
<dbReference type="InterPro" id="IPR013083">
    <property type="entry name" value="Znf_RING/FYVE/PHD"/>
</dbReference>
<reference evidence="4" key="2">
    <citation type="submission" date="2021-12" db="EMBL/GenBank/DDBJ databases">
        <title>Resequencing data analysis of finger millet.</title>
        <authorList>
            <person name="Hatakeyama M."/>
            <person name="Aluri S."/>
            <person name="Balachadran M.T."/>
            <person name="Sivarajan S.R."/>
            <person name="Poveda L."/>
            <person name="Shimizu-Inatsugi R."/>
            <person name="Schlapbach R."/>
            <person name="Sreeman S.M."/>
            <person name="Shimizu K.K."/>
        </authorList>
    </citation>
    <scope>NUCLEOTIDE SEQUENCE</scope>
</reference>
<protein>
    <recommendedName>
        <fullName evidence="3">RING-type domain-containing protein</fullName>
    </recommendedName>
</protein>
<dbReference type="SUPFAM" id="SSF57850">
    <property type="entry name" value="RING/U-box"/>
    <property type="match status" value="2"/>
</dbReference>
<dbReference type="PANTHER" id="PTHR10579">
    <property type="entry name" value="CALCIUM-ACTIVATED CHLORIDE CHANNEL REGULATOR"/>
    <property type="match status" value="1"/>
</dbReference>
<feature type="region of interest" description="Disordered" evidence="2">
    <location>
        <begin position="133"/>
        <end position="192"/>
    </location>
</feature>
<feature type="region of interest" description="Disordered" evidence="2">
    <location>
        <begin position="94"/>
        <end position="113"/>
    </location>
</feature>
<proteinExistence type="predicted"/>
<evidence type="ECO:0000313" key="5">
    <source>
        <dbReference type="Proteomes" id="UP001054889"/>
    </source>
</evidence>
<dbReference type="Gene3D" id="3.30.40.10">
    <property type="entry name" value="Zinc/RING finger domain, C3HC4 (zinc finger)"/>
    <property type="match status" value="1"/>
</dbReference>
<gene>
    <name evidence="4" type="primary">ga09018</name>
    <name evidence="4" type="ORF">PR202_ga09018</name>
</gene>
<feature type="domain" description="RING-type" evidence="3">
    <location>
        <begin position="7"/>
        <end position="44"/>
    </location>
</feature>
<comment type="caution">
    <text evidence="4">The sequence shown here is derived from an EMBL/GenBank/DDBJ whole genome shotgun (WGS) entry which is preliminary data.</text>
</comment>
<dbReference type="SMART" id="SM00184">
    <property type="entry name" value="RING"/>
    <property type="match status" value="2"/>
</dbReference>
<evidence type="ECO:0000256" key="2">
    <source>
        <dbReference type="SAM" id="MobiDB-lite"/>
    </source>
</evidence>
<name>A0AAV5C3P7_ELECO</name>
<keyword evidence="1" id="KW-0862">Zinc</keyword>
<dbReference type="Pfam" id="PF17123">
    <property type="entry name" value="zf-RING_11"/>
    <property type="match status" value="1"/>
</dbReference>
<dbReference type="Proteomes" id="UP001054889">
    <property type="component" value="Unassembled WGS sequence"/>
</dbReference>
<keyword evidence="1" id="KW-0863">Zinc-finger</keyword>
<feature type="region of interest" description="Disordered" evidence="2">
    <location>
        <begin position="305"/>
        <end position="376"/>
    </location>
</feature>
<feature type="compositionally biased region" description="Pro residues" evidence="2">
    <location>
        <begin position="331"/>
        <end position="346"/>
    </location>
</feature>
<dbReference type="PANTHER" id="PTHR10579:SF135">
    <property type="entry name" value="OS12G0203500 PROTEIN"/>
    <property type="match status" value="1"/>
</dbReference>
<organism evidence="4 5">
    <name type="scientific">Eleusine coracana subsp. coracana</name>
    <dbReference type="NCBI Taxonomy" id="191504"/>
    <lineage>
        <taxon>Eukaryota</taxon>
        <taxon>Viridiplantae</taxon>
        <taxon>Streptophyta</taxon>
        <taxon>Embryophyta</taxon>
        <taxon>Tracheophyta</taxon>
        <taxon>Spermatophyta</taxon>
        <taxon>Magnoliopsida</taxon>
        <taxon>Liliopsida</taxon>
        <taxon>Poales</taxon>
        <taxon>Poaceae</taxon>
        <taxon>PACMAD clade</taxon>
        <taxon>Chloridoideae</taxon>
        <taxon>Cynodonteae</taxon>
        <taxon>Eleusininae</taxon>
        <taxon>Eleusine</taxon>
    </lineage>
</organism>
<dbReference type="InterPro" id="IPR051266">
    <property type="entry name" value="CLCR"/>
</dbReference>
<keyword evidence="1" id="KW-0479">Metal-binding</keyword>
<sequence length="465" mass="47871">MASKSLCDACGHNMGLWQAAFTSECVHTFHLRCVSGRGACPECKAQWSDTPTVAPAPAPATPFSFASTPAFSASMFGQPATTSSFGFSSSPDFQTSLSGSSPQTTPSFSSSSGSPPAFGSSFSATSSPSLFGSSTSSMSGSSPQPTSGSSPFTSPSPPSFGIGTSLFGPQPAATPNPFASSPQFNSSPAFGSSSSSATSSPSLFGSWSPSLIGSLPQPTSGSSPFTTPSSTPAFGSRSLFGMPATANPFWLATDQSWSCSVCHGAMGRGQATITSECNHTFHLRCFSGSVCPVCGARWRDQVTVSRPSSSQVNPFSNPPPLFPQVNVTPRTPSPTPPTPSPFPAPSSPFSFSFAPANNPSPTPPPSSSLFNFNDDEPVEPPLEGWDTVPEVANNGALILTTHCEYPAVARDAAQENFAVLLHAKAPVAPAEASERAPLDLVTVLDVSYSMIGAKIAGWSSRPWAS</sequence>
<dbReference type="GO" id="GO:0008270">
    <property type="term" value="F:zinc ion binding"/>
    <property type="evidence" value="ECO:0007669"/>
    <property type="project" value="UniProtKB-KW"/>
</dbReference>